<dbReference type="PANTHER" id="PTHR30289:SF1">
    <property type="entry name" value="PEBP (PHOSPHATIDYLETHANOLAMINE-BINDING PROTEIN) FAMILY PROTEIN"/>
    <property type="match status" value="1"/>
</dbReference>
<keyword evidence="3" id="KW-1185">Reference proteome</keyword>
<dbReference type="RefSeq" id="WP_345431009.1">
    <property type="nucleotide sequence ID" value="NZ_BAABHK010000003.1"/>
</dbReference>
<evidence type="ECO:0000256" key="1">
    <source>
        <dbReference type="ARBA" id="ARBA00007120"/>
    </source>
</evidence>
<accession>A0ABP8U9V4</accession>
<comment type="caution">
    <text evidence="2">The sequence shown here is derived from an EMBL/GenBank/DDBJ whole genome shotgun (WGS) entry which is preliminary data.</text>
</comment>
<dbReference type="Proteomes" id="UP001501442">
    <property type="component" value="Unassembled WGS sequence"/>
</dbReference>
<dbReference type="Pfam" id="PF01161">
    <property type="entry name" value="PBP"/>
    <property type="match status" value="1"/>
</dbReference>
<protein>
    <submittedName>
        <fullName evidence="2">YbhB/YbcL family Raf kinase inhibitor-like protein</fullName>
    </submittedName>
</protein>
<dbReference type="SUPFAM" id="SSF49777">
    <property type="entry name" value="PEBP-like"/>
    <property type="match status" value="1"/>
</dbReference>
<dbReference type="Gene3D" id="3.90.280.10">
    <property type="entry name" value="PEBP-like"/>
    <property type="match status" value="1"/>
</dbReference>
<dbReference type="InterPro" id="IPR036610">
    <property type="entry name" value="PEBP-like_sf"/>
</dbReference>
<dbReference type="PANTHER" id="PTHR30289">
    <property type="entry name" value="UNCHARACTERIZED PROTEIN YBCL-RELATED"/>
    <property type="match status" value="1"/>
</dbReference>
<keyword evidence="2" id="KW-0649">Protein kinase inhibitor</keyword>
<reference evidence="3" key="1">
    <citation type="journal article" date="2019" name="Int. J. Syst. Evol. Microbiol.">
        <title>The Global Catalogue of Microorganisms (GCM) 10K type strain sequencing project: providing services to taxonomists for standard genome sequencing and annotation.</title>
        <authorList>
            <consortium name="The Broad Institute Genomics Platform"/>
            <consortium name="The Broad Institute Genome Sequencing Center for Infectious Disease"/>
            <person name="Wu L."/>
            <person name="Ma J."/>
        </authorList>
    </citation>
    <scope>NUCLEOTIDE SEQUENCE [LARGE SCALE GENOMIC DNA]</scope>
    <source>
        <strain evidence="3">JCM 17939</strain>
    </source>
</reference>
<gene>
    <name evidence="2" type="ORF">GCM10023196_026270</name>
</gene>
<dbReference type="NCBIfam" id="TIGR00481">
    <property type="entry name" value="YbhB/YbcL family Raf kinase inhibitor-like protein"/>
    <property type="match status" value="1"/>
</dbReference>
<name>A0ABP8U9V4_9ACTN</name>
<comment type="similarity">
    <text evidence="1">Belongs to the UPF0098 family.</text>
</comment>
<dbReference type="InterPro" id="IPR008914">
    <property type="entry name" value="PEBP"/>
</dbReference>
<sequence>MIKPYGPYDFMPPITTFALTSESVANGGQLAREQVSGILGAGGLDVSPQLSWSGFPEETRSFTVSMFDPDVPTASGFWHWAVANLPTSVTELPAGAGDGRDLPGGAVTLANDAGYRRYLGPATPPGNGPDRYFLVVHAVGVEELEVSETSTPAYLEFLLFSHAIARATMYGTFERAQAALC</sequence>
<dbReference type="InterPro" id="IPR005247">
    <property type="entry name" value="YbhB_YbcL/LppC-like"/>
</dbReference>
<dbReference type="EMBL" id="BAABHK010000003">
    <property type="protein sequence ID" value="GAA4624765.1"/>
    <property type="molecule type" value="Genomic_DNA"/>
</dbReference>
<dbReference type="GO" id="GO:0004860">
    <property type="term" value="F:protein kinase inhibitor activity"/>
    <property type="evidence" value="ECO:0007669"/>
    <property type="project" value="UniProtKB-KW"/>
</dbReference>
<evidence type="ECO:0000313" key="3">
    <source>
        <dbReference type="Proteomes" id="UP001501442"/>
    </source>
</evidence>
<proteinExistence type="inferred from homology"/>
<evidence type="ECO:0000313" key="2">
    <source>
        <dbReference type="EMBL" id="GAA4624765.1"/>
    </source>
</evidence>
<dbReference type="CDD" id="cd00865">
    <property type="entry name" value="PEBP_bact_arch"/>
    <property type="match status" value="1"/>
</dbReference>
<organism evidence="2 3">
    <name type="scientific">Actinoallomurus vinaceus</name>
    <dbReference type="NCBI Taxonomy" id="1080074"/>
    <lineage>
        <taxon>Bacteria</taxon>
        <taxon>Bacillati</taxon>
        <taxon>Actinomycetota</taxon>
        <taxon>Actinomycetes</taxon>
        <taxon>Streptosporangiales</taxon>
        <taxon>Thermomonosporaceae</taxon>
        <taxon>Actinoallomurus</taxon>
    </lineage>
</organism>